<evidence type="ECO:0000313" key="1">
    <source>
        <dbReference type="EMBL" id="ARW47561.1"/>
    </source>
</evidence>
<dbReference type="RefSeq" id="WP_050818955.1">
    <property type="nucleotide sequence ID" value="NZ_CP021509.1"/>
</dbReference>
<reference evidence="1 2" key="1">
    <citation type="submission" date="2017-05" db="EMBL/GenBank/DDBJ databases">
        <title>Genome sequence of Acetobacter pasteurianus subsp. pasteurianus strain SRCM101342.</title>
        <authorList>
            <person name="Cho S.H."/>
        </authorList>
    </citation>
    <scope>NUCLEOTIDE SEQUENCE [LARGE SCALE GENOMIC DNA]</scope>
    <source>
        <strain evidence="1 2">SRCM101342</strain>
    </source>
</reference>
<name>A0A1Y0Y250_ACEPA</name>
<accession>A0A1Y0Y250</accession>
<organism evidence="1 2">
    <name type="scientific">Acetobacter pasteurianus subsp. pasteurianus</name>
    <dbReference type="NCBI Taxonomy" id="481145"/>
    <lineage>
        <taxon>Bacteria</taxon>
        <taxon>Pseudomonadati</taxon>
        <taxon>Pseudomonadota</taxon>
        <taxon>Alphaproteobacteria</taxon>
        <taxon>Acetobacterales</taxon>
        <taxon>Acetobacteraceae</taxon>
        <taxon>Acetobacter</taxon>
    </lineage>
</organism>
<dbReference type="Proteomes" id="UP000196205">
    <property type="component" value="Chromosome"/>
</dbReference>
<sequence>MTKYVIVAAKPNNDESHLNSKFKVWEQTPSQGWKYSWKSIHDISDLIRNGHEVLTGELVENKPGSEYAYTMKYGEKVEMVLRIIGKDKKYKISEMPDK</sequence>
<dbReference type="EMBL" id="CP021509">
    <property type="protein sequence ID" value="ARW47561.1"/>
    <property type="molecule type" value="Genomic_DNA"/>
</dbReference>
<proteinExistence type="predicted"/>
<dbReference type="AlphaFoldDB" id="A0A1Y0Y250"/>
<evidence type="ECO:0000313" key="2">
    <source>
        <dbReference type="Proteomes" id="UP000196205"/>
    </source>
</evidence>
<gene>
    <name evidence="1" type="ORF">S1001342_01229</name>
</gene>
<protein>
    <submittedName>
        <fullName evidence="1">Uncharacterized protein</fullName>
    </submittedName>
</protein>